<keyword evidence="2" id="KW-1185">Reference proteome</keyword>
<dbReference type="EMBL" id="BMAW01107245">
    <property type="protein sequence ID" value="GFT28351.1"/>
    <property type="molecule type" value="Genomic_DNA"/>
</dbReference>
<name>A0A8X6NRR2_NEPPI</name>
<proteinExistence type="predicted"/>
<evidence type="ECO:0000313" key="2">
    <source>
        <dbReference type="Proteomes" id="UP000887013"/>
    </source>
</evidence>
<protein>
    <submittedName>
        <fullName evidence="1">Uncharacterized protein</fullName>
    </submittedName>
</protein>
<comment type="caution">
    <text evidence="1">The sequence shown here is derived from an EMBL/GenBank/DDBJ whole genome shotgun (WGS) entry which is preliminary data.</text>
</comment>
<gene>
    <name evidence="1" type="ORF">NPIL_156791</name>
</gene>
<reference evidence="1" key="1">
    <citation type="submission" date="2020-08" db="EMBL/GenBank/DDBJ databases">
        <title>Multicomponent nature underlies the extraordinary mechanical properties of spider dragline silk.</title>
        <authorList>
            <person name="Kono N."/>
            <person name="Nakamura H."/>
            <person name="Mori M."/>
            <person name="Yoshida Y."/>
            <person name="Ohtoshi R."/>
            <person name="Malay A.D."/>
            <person name="Moran D.A.P."/>
            <person name="Tomita M."/>
            <person name="Numata K."/>
            <person name="Arakawa K."/>
        </authorList>
    </citation>
    <scope>NUCLEOTIDE SEQUENCE</scope>
</reference>
<evidence type="ECO:0000313" key="1">
    <source>
        <dbReference type="EMBL" id="GFT28351.1"/>
    </source>
</evidence>
<dbReference type="Proteomes" id="UP000887013">
    <property type="component" value="Unassembled WGS sequence"/>
</dbReference>
<sequence length="124" mass="14489">MALGCLTRTDCAVISLSSCVIHWEKRDASEKNRADDQNKRFLFSKTKPETPYPPQWTDPLPLRMRHLRSKQLRTPENPVCVEEHHQLACEARCRWSRSELALCSYIIFGYQILTEEGELNRIDI</sequence>
<dbReference type="AlphaFoldDB" id="A0A8X6NRR2"/>
<organism evidence="1 2">
    <name type="scientific">Nephila pilipes</name>
    <name type="common">Giant wood spider</name>
    <name type="synonym">Nephila maculata</name>
    <dbReference type="NCBI Taxonomy" id="299642"/>
    <lineage>
        <taxon>Eukaryota</taxon>
        <taxon>Metazoa</taxon>
        <taxon>Ecdysozoa</taxon>
        <taxon>Arthropoda</taxon>
        <taxon>Chelicerata</taxon>
        <taxon>Arachnida</taxon>
        <taxon>Araneae</taxon>
        <taxon>Araneomorphae</taxon>
        <taxon>Entelegynae</taxon>
        <taxon>Araneoidea</taxon>
        <taxon>Nephilidae</taxon>
        <taxon>Nephila</taxon>
    </lineage>
</organism>
<dbReference type="OrthoDB" id="6436282at2759"/>
<accession>A0A8X6NRR2</accession>